<dbReference type="SUPFAM" id="SSF52540">
    <property type="entry name" value="P-loop containing nucleoside triphosphate hydrolases"/>
    <property type="match status" value="1"/>
</dbReference>
<dbReference type="GO" id="GO:0005524">
    <property type="term" value="F:ATP binding"/>
    <property type="evidence" value="ECO:0007669"/>
    <property type="project" value="UniProtKB-KW"/>
</dbReference>
<feature type="domain" description="ABC transporter" evidence="3">
    <location>
        <begin position="6"/>
        <end position="222"/>
    </location>
</feature>
<dbReference type="InterPro" id="IPR017871">
    <property type="entry name" value="ABC_transporter-like_CS"/>
</dbReference>
<accession>A0A5E4QEX2</accession>
<name>A0A5E4QEX2_9NEOP</name>
<dbReference type="AlphaFoldDB" id="A0A5E4QEX2"/>
<evidence type="ECO:0000313" key="4">
    <source>
        <dbReference type="EMBL" id="VVC96254.1"/>
    </source>
</evidence>
<evidence type="ECO:0000256" key="2">
    <source>
        <dbReference type="ARBA" id="ARBA00022840"/>
    </source>
</evidence>
<evidence type="ECO:0000259" key="3">
    <source>
        <dbReference type="PROSITE" id="PS50893"/>
    </source>
</evidence>
<dbReference type="PANTHER" id="PTHR43038:SF2">
    <property type="entry name" value="RH61964P"/>
    <property type="match status" value="1"/>
</dbReference>
<dbReference type="InterPro" id="IPR003593">
    <property type="entry name" value="AAA+_ATPase"/>
</dbReference>
<organism evidence="4 5">
    <name type="scientific">Leptidea sinapis</name>
    <dbReference type="NCBI Taxonomy" id="189913"/>
    <lineage>
        <taxon>Eukaryota</taxon>
        <taxon>Metazoa</taxon>
        <taxon>Ecdysozoa</taxon>
        <taxon>Arthropoda</taxon>
        <taxon>Hexapoda</taxon>
        <taxon>Insecta</taxon>
        <taxon>Pterygota</taxon>
        <taxon>Neoptera</taxon>
        <taxon>Endopterygota</taxon>
        <taxon>Lepidoptera</taxon>
        <taxon>Glossata</taxon>
        <taxon>Ditrysia</taxon>
        <taxon>Papilionoidea</taxon>
        <taxon>Pieridae</taxon>
        <taxon>Dismorphiinae</taxon>
        <taxon>Leptidea</taxon>
    </lineage>
</organism>
<dbReference type="PANTHER" id="PTHR43038">
    <property type="entry name" value="ATP-BINDING CASSETTE, SUB-FAMILY H, MEMBER 1"/>
    <property type="match status" value="1"/>
</dbReference>
<dbReference type="InterPro" id="IPR027417">
    <property type="entry name" value="P-loop_NTPase"/>
</dbReference>
<dbReference type="GO" id="GO:0016887">
    <property type="term" value="F:ATP hydrolysis activity"/>
    <property type="evidence" value="ECO:0007669"/>
    <property type="project" value="InterPro"/>
</dbReference>
<gene>
    <name evidence="4" type="ORF">LSINAPIS_LOCUS7795</name>
</gene>
<sequence length="274" mass="30765">MAAPAVVVERAYKFYGRKGKADYKPVLEHLDMTVDKGIIYGLLGASGCGKTTLLSCIVGRRKLDGGNIWVLGALVAEFTVRDALYYFGRIYGMKTAKLDERFEFLLNLLDLPSGSRQIKTLSGGQQRRVSLAAAFVHEPELLILDEPTVGLDPATLHERAPLKFDCDTLEDAFLKMALRQNERISRGIRRRSTLTTSPDVIPETVNERRFDSAEDFNAVTSSRDNRYKAVFIKSIQHVWRSSLQSVMIQMCMNNSLSSVTINEDLTCDYHMLSC</sequence>
<dbReference type="Gene3D" id="3.40.50.300">
    <property type="entry name" value="P-loop containing nucleotide triphosphate hydrolases"/>
    <property type="match status" value="1"/>
</dbReference>
<dbReference type="EMBL" id="FZQP02002636">
    <property type="protein sequence ID" value="VVC96254.1"/>
    <property type="molecule type" value="Genomic_DNA"/>
</dbReference>
<evidence type="ECO:0000313" key="5">
    <source>
        <dbReference type="Proteomes" id="UP000324832"/>
    </source>
</evidence>
<dbReference type="PROSITE" id="PS00211">
    <property type="entry name" value="ABC_TRANSPORTER_1"/>
    <property type="match status" value="1"/>
</dbReference>
<evidence type="ECO:0000256" key="1">
    <source>
        <dbReference type="ARBA" id="ARBA00022741"/>
    </source>
</evidence>
<proteinExistence type="predicted"/>
<dbReference type="SMART" id="SM00382">
    <property type="entry name" value="AAA"/>
    <property type="match status" value="1"/>
</dbReference>
<keyword evidence="2" id="KW-0067">ATP-binding</keyword>
<dbReference type="Pfam" id="PF00005">
    <property type="entry name" value="ABC_tran"/>
    <property type="match status" value="1"/>
</dbReference>
<dbReference type="Proteomes" id="UP000324832">
    <property type="component" value="Unassembled WGS sequence"/>
</dbReference>
<dbReference type="InterPro" id="IPR003439">
    <property type="entry name" value="ABC_transporter-like_ATP-bd"/>
</dbReference>
<keyword evidence="1" id="KW-0547">Nucleotide-binding</keyword>
<protein>
    <recommendedName>
        <fullName evidence="3">ABC transporter domain-containing protein</fullName>
    </recommendedName>
</protein>
<keyword evidence="5" id="KW-1185">Reference proteome</keyword>
<reference evidence="4 5" key="1">
    <citation type="submission" date="2017-07" db="EMBL/GenBank/DDBJ databases">
        <authorList>
            <person name="Talla V."/>
            <person name="Backstrom N."/>
        </authorList>
    </citation>
    <scope>NUCLEOTIDE SEQUENCE [LARGE SCALE GENOMIC DNA]</scope>
</reference>
<dbReference type="PROSITE" id="PS50893">
    <property type="entry name" value="ABC_TRANSPORTER_2"/>
    <property type="match status" value="1"/>
</dbReference>